<dbReference type="PANTHER" id="PTHR34094:SF1">
    <property type="entry name" value="PROTEIN FAM185A"/>
    <property type="match status" value="1"/>
</dbReference>
<dbReference type="PANTHER" id="PTHR34094">
    <property type="match status" value="1"/>
</dbReference>
<feature type="domain" description="DUF4097" evidence="1">
    <location>
        <begin position="20"/>
        <end position="216"/>
    </location>
</feature>
<dbReference type="Proteomes" id="UP000189004">
    <property type="component" value="Unassembled WGS sequence"/>
</dbReference>
<dbReference type="Pfam" id="PF13349">
    <property type="entry name" value="DUF4097"/>
    <property type="match status" value="1"/>
</dbReference>
<dbReference type="EMBL" id="MCOK01000001">
    <property type="protein sequence ID" value="OOC56369.1"/>
    <property type="molecule type" value="Genomic_DNA"/>
</dbReference>
<protein>
    <recommendedName>
        <fullName evidence="1">DUF4097 domain-containing protein</fullName>
    </recommendedName>
</protein>
<proteinExistence type="predicted"/>
<organism evidence="2 3">
    <name type="scientific">Nocardiopsis sinuspersici</name>
    <dbReference type="NCBI Taxonomy" id="501010"/>
    <lineage>
        <taxon>Bacteria</taxon>
        <taxon>Bacillati</taxon>
        <taxon>Actinomycetota</taxon>
        <taxon>Actinomycetes</taxon>
        <taxon>Streptosporangiales</taxon>
        <taxon>Nocardiopsidaceae</taxon>
        <taxon>Nocardiopsis</taxon>
    </lineage>
</organism>
<comment type="caution">
    <text evidence="2">The sequence shown here is derived from an EMBL/GenBank/DDBJ whole genome shotgun (WGS) entry which is preliminary data.</text>
</comment>
<reference evidence="3" key="1">
    <citation type="submission" date="2016-08" db="EMBL/GenBank/DDBJ databases">
        <authorList>
            <person name="Tokovenko B."/>
            <person name="Kalinowski J."/>
        </authorList>
    </citation>
    <scope>NUCLEOTIDE SEQUENCE [LARGE SCALE GENOMIC DNA]</scope>
    <source>
        <strain evidence="3">UTMC102</strain>
    </source>
</reference>
<sequence length="265" mass="27506">MPVFDTPEPITADITLVAGAVQVNAGDGAETTVEVHPRDPDKDADVRAAEQVEVAYAGGRLEVREPQLSGLGRMIGRKGMVDITVELPAGSRVHATGGFGGIRCEGRLGASRIDFSNGNIAVDRVTGNAELTTGHGWIRAGEIDGSAVVKSTGGALTLGTVTGELRANSAHGDITADRTRASVTARTTHGSIRLGQVVRGSVDVETSYGELEIGVREGTAAWLDAVSKKGVVRSSLEAAEGPGPVEETVEVRARSVYGDVVVRRS</sequence>
<evidence type="ECO:0000313" key="3">
    <source>
        <dbReference type="Proteomes" id="UP000189004"/>
    </source>
</evidence>
<gene>
    <name evidence="2" type="ORF">NOSIN_23165</name>
</gene>
<dbReference type="RefSeq" id="WP_077692813.1">
    <property type="nucleotide sequence ID" value="NZ_MCOK01000001.1"/>
</dbReference>
<accession>A0A1V3C7A4</accession>
<dbReference type="OrthoDB" id="3252095at2"/>
<evidence type="ECO:0000313" key="2">
    <source>
        <dbReference type="EMBL" id="OOC56369.1"/>
    </source>
</evidence>
<keyword evidence="3" id="KW-1185">Reference proteome</keyword>
<dbReference type="STRING" id="501010.NOSIN_23165"/>
<evidence type="ECO:0000259" key="1">
    <source>
        <dbReference type="Pfam" id="PF13349"/>
    </source>
</evidence>
<dbReference type="AlphaFoldDB" id="A0A1V3C7A4"/>
<name>A0A1V3C7A4_9ACTN</name>
<dbReference type="InterPro" id="IPR025164">
    <property type="entry name" value="Toastrack_DUF4097"/>
</dbReference>